<evidence type="ECO:0000256" key="5">
    <source>
        <dbReference type="ARBA" id="ARBA00022839"/>
    </source>
</evidence>
<dbReference type="Proteomes" id="UP000198718">
    <property type="component" value="Unassembled WGS sequence"/>
</dbReference>
<accession>A0A1G9CH95</accession>
<feature type="coiled-coil region" evidence="7">
    <location>
        <begin position="3"/>
        <end position="30"/>
    </location>
</feature>
<evidence type="ECO:0000256" key="1">
    <source>
        <dbReference type="ARBA" id="ARBA00009998"/>
    </source>
</evidence>
<evidence type="ECO:0000256" key="7">
    <source>
        <dbReference type="SAM" id="Coils"/>
    </source>
</evidence>
<gene>
    <name evidence="6" type="primary">xseB</name>
    <name evidence="8" type="ORF">SAMN05660472_01463</name>
</gene>
<comment type="subunit">
    <text evidence="6">Heterooligomer composed of large and small subunits.</text>
</comment>
<keyword evidence="5 6" id="KW-0269">Exonuclease</keyword>
<dbReference type="HAMAP" id="MF_00337">
    <property type="entry name" value="Exonuc_7_S"/>
    <property type="match status" value="1"/>
</dbReference>
<dbReference type="PANTHER" id="PTHR34137:SF1">
    <property type="entry name" value="EXODEOXYRIBONUCLEASE 7 SMALL SUBUNIT"/>
    <property type="match status" value="1"/>
</dbReference>
<comment type="function">
    <text evidence="6">Bidirectionally degrades single-stranded DNA into large acid-insoluble oligonucleotides, which are then degraded further into small acid-soluble oligonucleotides.</text>
</comment>
<dbReference type="SUPFAM" id="SSF116842">
    <property type="entry name" value="XseB-like"/>
    <property type="match status" value="1"/>
</dbReference>
<comment type="subcellular location">
    <subcellularLocation>
        <location evidence="6">Cytoplasm</location>
    </subcellularLocation>
</comment>
<keyword evidence="7" id="KW-0175">Coiled coil</keyword>
<dbReference type="EMBL" id="FNFP01000002">
    <property type="protein sequence ID" value="SDK51030.1"/>
    <property type="molecule type" value="Genomic_DNA"/>
</dbReference>
<dbReference type="PANTHER" id="PTHR34137">
    <property type="entry name" value="EXODEOXYRIBONUCLEASE 7 SMALL SUBUNIT"/>
    <property type="match status" value="1"/>
</dbReference>
<dbReference type="GO" id="GO:0006308">
    <property type="term" value="P:DNA catabolic process"/>
    <property type="evidence" value="ECO:0007669"/>
    <property type="project" value="UniProtKB-UniRule"/>
</dbReference>
<dbReference type="NCBIfam" id="TIGR01280">
    <property type="entry name" value="xseB"/>
    <property type="match status" value="1"/>
</dbReference>
<dbReference type="Pfam" id="PF02609">
    <property type="entry name" value="Exonuc_VII_S"/>
    <property type="match status" value="1"/>
</dbReference>
<organism evidence="8 9">
    <name type="scientific">Natronincola ferrireducens</name>
    <dbReference type="NCBI Taxonomy" id="393762"/>
    <lineage>
        <taxon>Bacteria</taxon>
        <taxon>Bacillati</taxon>
        <taxon>Bacillota</taxon>
        <taxon>Clostridia</taxon>
        <taxon>Peptostreptococcales</taxon>
        <taxon>Natronincolaceae</taxon>
        <taxon>Natronincola</taxon>
    </lineage>
</organism>
<dbReference type="PIRSF" id="PIRSF006488">
    <property type="entry name" value="Exonuc_VII_S"/>
    <property type="match status" value="1"/>
</dbReference>
<comment type="catalytic activity">
    <reaction evidence="6">
        <text>Exonucleolytic cleavage in either 5'- to 3'- or 3'- to 5'-direction to yield nucleoside 5'-phosphates.</text>
        <dbReference type="EC" id="3.1.11.6"/>
    </reaction>
</comment>
<evidence type="ECO:0000313" key="9">
    <source>
        <dbReference type="Proteomes" id="UP000198718"/>
    </source>
</evidence>
<name>A0A1G9CH95_9FIRM</name>
<dbReference type="InterPro" id="IPR003761">
    <property type="entry name" value="Exonuc_VII_S"/>
</dbReference>
<keyword evidence="2 6" id="KW-0963">Cytoplasm</keyword>
<evidence type="ECO:0000256" key="2">
    <source>
        <dbReference type="ARBA" id="ARBA00022490"/>
    </source>
</evidence>
<dbReference type="EC" id="3.1.11.6" evidence="6"/>
<dbReference type="GO" id="GO:0008855">
    <property type="term" value="F:exodeoxyribonuclease VII activity"/>
    <property type="evidence" value="ECO:0007669"/>
    <property type="project" value="UniProtKB-UniRule"/>
</dbReference>
<dbReference type="Gene3D" id="1.10.287.1040">
    <property type="entry name" value="Exonuclease VII, small subunit"/>
    <property type="match status" value="1"/>
</dbReference>
<keyword evidence="3 6" id="KW-0540">Nuclease</keyword>
<dbReference type="STRING" id="393762.SAMN05660472_01463"/>
<dbReference type="AlphaFoldDB" id="A0A1G9CH95"/>
<keyword evidence="4 6" id="KW-0378">Hydrolase</keyword>
<dbReference type="NCBIfam" id="NF002140">
    <property type="entry name" value="PRK00977.1-4"/>
    <property type="match status" value="1"/>
</dbReference>
<reference evidence="8 9" key="1">
    <citation type="submission" date="2016-10" db="EMBL/GenBank/DDBJ databases">
        <authorList>
            <person name="de Groot N.N."/>
        </authorList>
    </citation>
    <scope>NUCLEOTIDE SEQUENCE [LARGE SCALE GENOMIC DNA]</scope>
    <source>
        <strain evidence="8 9">DSM 18346</strain>
    </source>
</reference>
<proteinExistence type="inferred from homology"/>
<keyword evidence="9" id="KW-1185">Reference proteome</keyword>
<evidence type="ECO:0000256" key="4">
    <source>
        <dbReference type="ARBA" id="ARBA00022801"/>
    </source>
</evidence>
<evidence type="ECO:0000256" key="6">
    <source>
        <dbReference type="HAMAP-Rule" id="MF_00337"/>
    </source>
</evidence>
<sequence length="75" mass="8741">MKKMSYEKALKRLEEVVEQLENKELSLDDGLNLFQEGIDLYRLCNDKLNEAEGKITMMVEEKGEIEEIPFTDGEE</sequence>
<dbReference type="OrthoDB" id="1697399at2"/>
<evidence type="ECO:0000256" key="3">
    <source>
        <dbReference type="ARBA" id="ARBA00022722"/>
    </source>
</evidence>
<comment type="similarity">
    <text evidence="1 6">Belongs to the XseB family.</text>
</comment>
<dbReference type="GO" id="GO:0009318">
    <property type="term" value="C:exodeoxyribonuclease VII complex"/>
    <property type="evidence" value="ECO:0007669"/>
    <property type="project" value="UniProtKB-UniRule"/>
</dbReference>
<protein>
    <recommendedName>
        <fullName evidence="6">Exodeoxyribonuclease 7 small subunit</fullName>
        <ecNumber evidence="6">3.1.11.6</ecNumber>
    </recommendedName>
    <alternativeName>
        <fullName evidence="6">Exodeoxyribonuclease VII small subunit</fullName>
        <shortName evidence="6">Exonuclease VII small subunit</shortName>
    </alternativeName>
</protein>
<dbReference type="GO" id="GO:0005829">
    <property type="term" value="C:cytosol"/>
    <property type="evidence" value="ECO:0007669"/>
    <property type="project" value="TreeGrafter"/>
</dbReference>
<evidence type="ECO:0000313" key="8">
    <source>
        <dbReference type="EMBL" id="SDK51030.1"/>
    </source>
</evidence>
<dbReference type="InterPro" id="IPR037004">
    <property type="entry name" value="Exonuc_VII_ssu_sf"/>
</dbReference>